<evidence type="ECO:0008006" key="4">
    <source>
        <dbReference type="Google" id="ProtNLM"/>
    </source>
</evidence>
<dbReference type="Pfam" id="PF15738">
    <property type="entry name" value="YafQ_toxin"/>
    <property type="match status" value="1"/>
</dbReference>
<name>A0A1F7H114_9BACT</name>
<evidence type="ECO:0000313" key="3">
    <source>
        <dbReference type="Proteomes" id="UP000177913"/>
    </source>
</evidence>
<dbReference type="InterPro" id="IPR007712">
    <property type="entry name" value="RelE/ParE_toxin"/>
</dbReference>
<dbReference type="InterPro" id="IPR004386">
    <property type="entry name" value="Toxin_YafQ-like"/>
</dbReference>
<dbReference type="InterPro" id="IPR035093">
    <property type="entry name" value="RelE/ParE_toxin_dom_sf"/>
</dbReference>
<evidence type="ECO:0000313" key="2">
    <source>
        <dbReference type="EMBL" id="OGK24959.1"/>
    </source>
</evidence>
<gene>
    <name evidence="2" type="ORF">A3C25_02710</name>
</gene>
<organism evidence="2 3">
    <name type="scientific">Candidatus Roizmanbacteria bacterium RIFCSPHIGHO2_02_FULL_38_11</name>
    <dbReference type="NCBI Taxonomy" id="1802039"/>
    <lineage>
        <taxon>Bacteria</taxon>
        <taxon>Candidatus Roizmaniibacteriota</taxon>
    </lineage>
</organism>
<sequence>MEIDYAPRFIKKLRKTPKKITVAFRERLEIFIKNKYSPILNNHQLTGQYSGLRSINITGDWRAIYKEIDKNTIYFVELGTHSELYK</sequence>
<dbReference type="Proteomes" id="UP000177913">
    <property type="component" value="Unassembled WGS sequence"/>
</dbReference>
<dbReference type="Gene3D" id="3.30.2310.20">
    <property type="entry name" value="RelE-like"/>
    <property type="match status" value="1"/>
</dbReference>
<accession>A0A1F7H114</accession>
<comment type="caution">
    <text evidence="2">The sequence shown here is derived from an EMBL/GenBank/DDBJ whole genome shotgun (WGS) entry which is preliminary data.</text>
</comment>
<proteinExistence type="predicted"/>
<dbReference type="SUPFAM" id="SSF143011">
    <property type="entry name" value="RelE-like"/>
    <property type="match status" value="1"/>
</dbReference>
<dbReference type="EMBL" id="MFZO01000021">
    <property type="protein sequence ID" value="OGK24959.1"/>
    <property type="molecule type" value="Genomic_DNA"/>
</dbReference>
<protein>
    <recommendedName>
        <fullName evidence="4">Type II toxin-antitoxin system mRNA interferase toxin, RelE/StbE family</fullName>
    </recommendedName>
</protein>
<evidence type="ECO:0000256" key="1">
    <source>
        <dbReference type="ARBA" id="ARBA00022649"/>
    </source>
</evidence>
<dbReference type="AlphaFoldDB" id="A0A1F7H114"/>
<dbReference type="NCBIfam" id="TIGR02385">
    <property type="entry name" value="RelE_StbE"/>
    <property type="match status" value="1"/>
</dbReference>
<keyword evidence="1" id="KW-1277">Toxin-antitoxin system</keyword>
<reference evidence="2 3" key="1">
    <citation type="journal article" date="2016" name="Nat. Commun.">
        <title>Thousands of microbial genomes shed light on interconnected biogeochemical processes in an aquifer system.</title>
        <authorList>
            <person name="Anantharaman K."/>
            <person name="Brown C.T."/>
            <person name="Hug L.A."/>
            <person name="Sharon I."/>
            <person name="Castelle C.J."/>
            <person name="Probst A.J."/>
            <person name="Thomas B.C."/>
            <person name="Singh A."/>
            <person name="Wilkins M.J."/>
            <person name="Karaoz U."/>
            <person name="Brodie E.L."/>
            <person name="Williams K.H."/>
            <person name="Hubbard S.S."/>
            <person name="Banfield J.F."/>
        </authorList>
    </citation>
    <scope>NUCLEOTIDE SEQUENCE [LARGE SCALE GENOMIC DNA]</scope>
</reference>